<dbReference type="Proteomes" id="UP000693689">
    <property type="component" value="Segment"/>
</dbReference>
<evidence type="ECO:0000313" key="2">
    <source>
        <dbReference type="Proteomes" id="UP000693689"/>
    </source>
</evidence>
<accession>A0A8E4UXH9</accession>
<sequence length="82" mass="9666">MKKSRWYNINVCTKCEKRLSHLDLINSSGTCPYCGNTSIGTICDYRKVILRSVKHYEWWQIFGGKTTYEGGDEYSKSWINRF</sequence>
<dbReference type="EMBL" id="MT732443">
    <property type="protein sequence ID" value="QQO97064.1"/>
    <property type="molecule type" value="Genomic_DNA"/>
</dbReference>
<gene>
    <name evidence="1" type="ORF">Nekkels1_60</name>
</gene>
<proteinExistence type="predicted"/>
<reference evidence="1 2" key="1">
    <citation type="submission" date="2020-07" db="EMBL/GenBank/DDBJ databases">
        <title>Highly diverse flavobacterial phages as mortality factor during North Sea spring blooms.</title>
        <authorList>
            <person name="Bartlau N."/>
            <person name="Wichels A."/>
            <person name="Krohne G."/>
            <person name="Adriaenssens E.M."/>
            <person name="Heins A."/>
            <person name="Fuchs B.M."/>
            <person name="Amann R."/>
            <person name="Moraru C."/>
        </authorList>
    </citation>
    <scope>NUCLEOTIDE SEQUENCE [LARGE SCALE GENOMIC DNA]</scope>
</reference>
<name>A0A8E4UXH9_9CAUD</name>
<keyword evidence="2" id="KW-1185">Reference proteome</keyword>
<organism evidence="1 2">
    <name type="scientific">Cellulophaga phage Nekkels_1</name>
    <dbReference type="NCBI Taxonomy" id="2745692"/>
    <lineage>
        <taxon>Viruses</taxon>
        <taxon>Duplodnaviria</taxon>
        <taxon>Heunggongvirae</taxon>
        <taxon>Uroviricota</taxon>
        <taxon>Caudoviricetes</taxon>
        <taxon>Assiduviridae</taxon>
        <taxon>Nekkelsvirus</taxon>
        <taxon>Nekkelsvirus Nekkels</taxon>
    </lineage>
</organism>
<protein>
    <submittedName>
        <fullName evidence="1">Uncharacterized protein</fullName>
    </submittedName>
</protein>
<evidence type="ECO:0000313" key="1">
    <source>
        <dbReference type="EMBL" id="QQO97064.1"/>
    </source>
</evidence>